<comment type="cofactor">
    <cofactor evidence="1">
        <name>FAD</name>
        <dbReference type="ChEBI" id="CHEBI:57692"/>
    </cofactor>
</comment>
<evidence type="ECO:0000256" key="4">
    <source>
        <dbReference type="ARBA" id="ARBA00023002"/>
    </source>
</evidence>
<protein>
    <submittedName>
        <fullName evidence="6">Rhinocladiella mackenziei CBS 650.93 unplaced genomic scaffold supercont1.1, whole genome shotgun sequence</fullName>
    </submittedName>
</protein>
<reference evidence="6 7" key="1">
    <citation type="submission" date="2015-01" db="EMBL/GenBank/DDBJ databases">
        <title>The Genome Sequence of Rhinocladiella mackenzie CBS 650.93.</title>
        <authorList>
            <consortium name="The Broad Institute Genomics Platform"/>
            <person name="Cuomo C."/>
            <person name="de Hoog S."/>
            <person name="Gorbushina A."/>
            <person name="Stielow B."/>
            <person name="Teixiera M."/>
            <person name="Abouelleil A."/>
            <person name="Chapman S.B."/>
            <person name="Priest M."/>
            <person name="Young S.K."/>
            <person name="Wortman J."/>
            <person name="Nusbaum C."/>
            <person name="Birren B."/>
        </authorList>
    </citation>
    <scope>NUCLEOTIDE SEQUENCE [LARGE SCALE GENOMIC DNA]</scope>
    <source>
        <strain evidence="6 7">CBS 650.93</strain>
    </source>
</reference>
<feature type="domain" description="FAD-binding" evidence="5">
    <location>
        <begin position="17"/>
        <end position="368"/>
    </location>
</feature>
<proteinExistence type="predicted"/>
<dbReference type="Gene3D" id="3.30.9.10">
    <property type="entry name" value="D-Amino Acid Oxidase, subunit A, domain 2"/>
    <property type="match status" value="1"/>
</dbReference>
<dbReference type="GO" id="GO:0071949">
    <property type="term" value="F:FAD binding"/>
    <property type="evidence" value="ECO:0007669"/>
    <property type="project" value="InterPro"/>
</dbReference>
<evidence type="ECO:0000313" key="7">
    <source>
        <dbReference type="Proteomes" id="UP000053617"/>
    </source>
</evidence>
<dbReference type="GO" id="GO:0016709">
    <property type="term" value="F:oxidoreductase activity, acting on paired donors, with incorporation or reduction of molecular oxygen, NAD(P)H as one donor, and incorporation of one atom of oxygen"/>
    <property type="evidence" value="ECO:0007669"/>
    <property type="project" value="UniProtKB-ARBA"/>
</dbReference>
<evidence type="ECO:0000256" key="2">
    <source>
        <dbReference type="ARBA" id="ARBA00022630"/>
    </source>
</evidence>
<dbReference type="OrthoDB" id="2096480at2759"/>
<dbReference type="EMBL" id="KN847475">
    <property type="protein sequence ID" value="KIX09193.1"/>
    <property type="molecule type" value="Genomic_DNA"/>
</dbReference>
<dbReference type="Proteomes" id="UP000053617">
    <property type="component" value="Unassembled WGS sequence"/>
</dbReference>
<gene>
    <name evidence="6" type="ORF">Z518_00272</name>
</gene>
<dbReference type="PRINTS" id="PR00420">
    <property type="entry name" value="RNGMNOXGNASE"/>
</dbReference>
<dbReference type="GeneID" id="25288343"/>
<dbReference type="Gene3D" id="3.40.30.120">
    <property type="match status" value="1"/>
</dbReference>
<dbReference type="Pfam" id="PF01494">
    <property type="entry name" value="FAD_binding_3"/>
    <property type="match status" value="1"/>
</dbReference>
<evidence type="ECO:0000256" key="1">
    <source>
        <dbReference type="ARBA" id="ARBA00001974"/>
    </source>
</evidence>
<keyword evidence="2" id="KW-0285">Flavoprotein</keyword>
<evidence type="ECO:0000259" key="5">
    <source>
        <dbReference type="Pfam" id="PF01494"/>
    </source>
</evidence>
<accession>A0A0D2HEU8</accession>
<dbReference type="Pfam" id="PF21274">
    <property type="entry name" value="Rng_hyd_C"/>
    <property type="match status" value="1"/>
</dbReference>
<dbReference type="RefSeq" id="XP_013276329.1">
    <property type="nucleotide sequence ID" value="XM_013420875.1"/>
</dbReference>
<keyword evidence="3" id="KW-0274">FAD</keyword>
<dbReference type="STRING" id="1442369.A0A0D2HEU8"/>
<keyword evidence="7" id="KW-1185">Reference proteome</keyword>
<sequence length="580" mass="64499">MVENCAGSTPGPLPTACTVLVVGGGPVGLIQALLLVRLGINTVVVEKYPNRLTVPKAHVINPRTLEIMRQFGIGVARLRKSAADSNDAGYVWFLNTLVGSLIGCIPYERQDPAAYEITPEPILNVPQPEFELFLREECKRHSVQLFDGFEWVMKDKSASWVKDRRTQQIQPIEHKYLIACDGARSAVRESIAISFDEKQPPVEMMTFHFDADITGLVKHRKGVLYFFINPAVRDYAVIVSHRLTNNHVLVAKCGPGIPFQREYFTSEISKSIINRLLGTDRIEYNVLDVKPWHMCVNVARSFHQNNVFLVGDAAHAFPPTGGMGLNTGIGDAHNLAWKLAIVERGLASPSFLDTYQSERQPVAHINADQSALNRAKVQLLQDSVAEALHDLPDFNVTNGKFHAATDAECQRFTHHLNHRLTNPVTAPLIEAAVDAQRDHFNMIDLHIGYIYGQPRDPARSVQVFTPSAIPGARLPHAAIRKHDDQTCSTLDLISHDKFTLIRATQESVGVPSSFDKFVQTVSLSPEYVFEDGGLWEARAGLSENRALLVRPDQHLLAYVSSPQEILSAINDFCRTETSIQ</sequence>
<dbReference type="AlphaFoldDB" id="A0A0D2HEU8"/>
<dbReference type="PANTHER" id="PTHR43004:SF19">
    <property type="entry name" value="BINDING MONOOXYGENASE, PUTATIVE (JCVI)-RELATED"/>
    <property type="match status" value="1"/>
</dbReference>
<dbReference type="SUPFAM" id="SSF51905">
    <property type="entry name" value="FAD/NAD(P)-binding domain"/>
    <property type="match status" value="1"/>
</dbReference>
<dbReference type="InterPro" id="IPR050641">
    <property type="entry name" value="RIFMO-like"/>
</dbReference>
<dbReference type="InterPro" id="IPR002938">
    <property type="entry name" value="FAD-bd"/>
</dbReference>
<name>A0A0D2HEU8_9EURO</name>
<dbReference type="VEuPathDB" id="FungiDB:Z518_00272"/>
<dbReference type="HOGENOM" id="CLU_009665_14_3_1"/>
<evidence type="ECO:0000313" key="6">
    <source>
        <dbReference type="EMBL" id="KIX09193.1"/>
    </source>
</evidence>
<keyword evidence="4" id="KW-0560">Oxidoreductase</keyword>
<dbReference type="Gene3D" id="3.50.50.60">
    <property type="entry name" value="FAD/NAD(P)-binding domain"/>
    <property type="match status" value="1"/>
</dbReference>
<organism evidence="6 7">
    <name type="scientific">Rhinocladiella mackenziei CBS 650.93</name>
    <dbReference type="NCBI Taxonomy" id="1442369"/>
    <lineage>
        <taxon>Eukaryota</taxon>
        <taxon>Fungi</taxon>
        <taxon>Dikarya</taxon>
        <taxon>Ascomycota</taxon>
        <taxon>Pezizomycotina</taxon>
        <taxon>Eurotiomycetes</taxon>
        <taxon>Chaetothyriomycetidae</taxon>
        <taxon>Chaetothyriales</taxon>
        <taxon>Herpotrichiellaceae</taxon>
        <taxon>Rhinocladiella</taxon>
    </lineage>
</organism>
<dbReference type="PANTHER" id="PTHR43004">
    <property type="entry name" value="TRK SYSTEM POTASSIUM UPTAKE PROTEIN"/>
    <property type="match status" value="1"/>
</dbReference>
<dbReference type="InterPro" id="IPR036188">
    <property type="entry name" value="FAD/NAD-bd_sf"/>
</dbReference>
<evidence type="ECO:0000256" key="3">
    <source>
        <dbReference type="ARBA" id="ARBA00022827"/>
    </source>
</evidence>